<dbReference type="PROSITE" id="PS00236">
    <property type="entry name" value="NEUROTR_ION_CHANNEL"/>
    <property type="match status" value="1"/>
</dbReference>
<dbReference type="InterPro" id="IPR006202">
    <property type="entry name" value="Neur_chan_lig-bd"/>
</dbReference>
<keyword evidence="13" id="KW-0628">Postsynaptic cell membrane</keyword>
<evidence type="ECO:0000256" key="1">
    <source>
        <dbReference type="ARBA" id="ARBA00009237"/>
    </source>
</evidence>
<evidence type="ECO:0000313" key="20">
    <source>
        <dbReference type="EMBL" id="CAI5447835.1"/>
    </source>
</evidence>
<evidence type="ECO:0000256" key="3">
    <source>
        <dbReference type="ARBA" id="ARBA00022475"/>
    </source>
</evidence>
<dbReference type="GO" id="GO:0022848">
    <property type="term" value="F:acetylcholine-gated monoatomic cation-selective channel activity"/>
    <property type="evidence" value="ECO:0007669"/>
    <property type="project" value="InterPro"/>
</dbReference>
<dbReference type="InterPro" id="IPR018000">
    <property type="entry name" value="Neurotransmitter_ion_chnl_CS"/>
</dbReference>
<keyword evidence="8 17" id="KW-0406">Ion transport</keyword>
<organism evidence="20 21">
    <name type="scientific">Caenorhabditis angaria</name>
    <dbReference type="NCBI Taxonomy" id="860376"/>
    <lineage>
        <taxon>Eukaryota</taxon>
        <taxon>Metazoa</taxon>
        <taxon>Ecdysozoa</taxon>
        <taxon>Nematoda</taxon>
        <taxon>Chromadorea</taxon>
        <taxon>Rhabditida</taxon>
        <taxon>Rhabditina</taxon>
        <taxon>Rhabditomorpha</taxon>
        <taxon>Rhabditoidea</taxon>
        <taxon>Rhabditidae</taxon>
        <taxon>Peloderinae</taxon>
        <taxon>Caenorhabditis</taxon>
    </lineage>
</organism>
<dbReference type="CDD" id="cd19051">
    <property type="entry name" value="LGIC_TM_cation"/>
    <property type="match status" value="1"/>
</dbReference>
<dbReference type="GO" id="GO:0004888">
    <property type="term" value="F:transmembrane signaling receptor activity"/>
    <property type="evidence" value="ECO:0007669"/>
    <property type="project" value="InterPro"/>
</dbReference>
<evidence type="ECO:0000256" key="6">
    <source>
        <dbReference type="ARBA" id="ARBA00022989"/>
    </source>
</evidence>
<dbReference type="SUPFAM" id="SSF63712">
    <property type="entry name" value="Nicotinic receptor ligand binding domain-like"/>
    <property type="match status" value="1"/>
</dbReference>
<dbReference type="InterPro" id="IPR036719">
    <property type="entry name" value="Neuro-gated_channel_TM_sf"/>
</dbReference>
<feature type="transmembrane region" description="Helical" evidence="17">
    <location>
        <begin position="293"/>
        <end position="318"/>
    </location>
</feature>
<comment type="subcellular location">
    <subcellularLocation>
        <location evidence="16">Postsynaptic cell membrane</location>
        <topology evidence="16">Multi-pass membrane protein</topology>
    </subcellularLocation>
</comment>
<evidence type="ECO:0000256" key="4">
    <source>
        <dbReference type="ARBA" id="ARBA00022692"/>
    </source>
</evidence>
<keyword evidence="4 17" id="KW-0812">Transmembrane</keyword>
<dbReference type="SUPFAM" id="SSF90112">
    <property type="entry name" value="Neurotransmitter-gated ion-channel transmembrane pore"/>
    <property type="match status" value="1"/>
</dbReference>
<evidence type="ECO:0000256" key="17">
    <source>
        <dbReference type="RuleBase" id="RU000687"/>
    </source>
</evidence>
<dbReference type="InterPro" id="IPR002394">
    <property type="entry name" value="Nicotinic_acetylcholine_rcpt"/>
</dbReference>
<dbReference type="OrthoDB" id="5975154at2759"/>
<evidence type="ECO:0000256" key="15">
    <source>
        <dbReference type="ARBA" id="ARBA00023303"/>
    </source>
</evidence>
<evidence type="ECO:0000256" key="2">
    <source>
        <dbReference type="ARBA" id="ARBA00022448"/>
    </source>
</evidence>
<keyword evidence="12" id="KW-0325">Glycoprotein</keyword>
<name>A0A9P1N1B6_9PELO</name>
<comment type="caution">
    <text evidence="20">The sequence shown here is derived from an EMBL/GenBank/DDBJ whole genome shotgun (WGS) entry which is preliminary data.</text>
</comment>
<comment type="caution">
    <text evidence="17">Lacks conserved residue(s) required for the propagation of feature annotation.</text>
</comment>
<keyword evidence="2 17" id="KW-0813">Transport</keyword>
<evidence type="ECO:0000313" key="21">
    <source>
        <dbReference type="Proteomes" id="UP001152747"/>
    </source>
</evidence>
<dbReference type="InterPro" id="IPR006029">
    <property type="entry name" value="Neurotrans-gated_channel_TM"/>
</dbReference>
<dbReference type="InterPro" id="IPR038050">
    <property type="entry name" value="Neuro_actylchol_rec"/>
</dbReference>
<evidence type="ECO:0000256" key="9">
    <source>
        <dbReference type="ARBA" id="ARBA00023136"/>
    </source>
</evidence>
<dbReference type="PRINTS" id="PR00252">
    <property type="entry name" value="NRIONCHANNEL"/>
</dbReference>
<comment type="similarity">
    <text evidence="1">Belongs to the ligand-gated ion channel (TC 1.A.9) family. Acetylcholine receptor (TC 1.A.9.1) subfamily.</text>
</comment>
<dbReference type="EMBL" id="CANHGI010000004">
    <property type="protein sequence ID" value="CAI5447835.1"/>
    <property type="molecule type" value="Genomic_DNA"/>
</dbReference>
<keyword evidence="10" id="KW-1015">Disulfide bond</keyword>
<dbReference type="Gene3D" id="2.70.170.10">
    <property type="entry name" value="Neurotransmitter-gated ion-channel ligand-binding domain"/>
    <property type="match status" value="1"/>
</dbReference>
<feature type="transmembrane region" description="Helical" evidence="17">
    <location>
        <begin position="482"/>
        <end position="502"/>
    </location>
</feature>
<accession>A0A9P1N1B6</accession>
<keyword evidence="15 17" id="KW-0407">Ion channel</keyword>
<keyword evidence="9 17" id="KW-0472">Membrane</keyword>
<evidence type="ECO:0000256" key="13">
    <source>
        <dbReference type="ARBA" id="ARBA00023257"/>
    </source>
</evidence>
<dbReference type="Gene3D" id="1.20.58.390">
    <property type="entry name" value="Neurotransmitter-gated ion-channel transmembrane domain"/>
    <property type="match status" value="2"/>
</dbReference>
<keyword evidence="6 17" id="KW-1133">Transmembrane helix</keyword>
<evidence type="ECO:0000259" key="18">
    <source>
        <dbReference type="Pfam" id="PF02931"/>
    </source>
</evidence>
<feature type="domain" description="Neurotransmitter-gated ion-channel ligand-binding" evidence="18">
    <location>
        <begin position="27"/>
        <end position="230"/>
    </location>
</feature>
<evidence type="ECO:0000256" key="7">
    <source>
        <dbReference type="ARBA" id="ARBA00023018"/>
    </source>
</evidence>
<dbReference type="PRINTS" id="PR00254">
    <property type="entry name" value="NICOTINICR"/>
</dbReference>
<dbReference type="Pfam" id="PF02931">
    <property type="entry name" value="Neur_chan_LBD"/>
    <property type="match status" value="1"/>
</dbReference>
<dbReference type="Pfam" id="PF02932">
    <property type="entry name" value="Neur_chan_memb"/>
    <property type="match status" value="1"/>
</dbReference>
<evidence type="ECO:0000256" key="10">
    <source>
        <dbReference type="ARBA" id="ARBA00023157"/>
    </source>
</evidence>
<dbReference type="PANTHER" id="PTHR18945">
    <property type="entry name" value="NEUROTRANSMITTER GATED ION CHANNEL"/>
    <property type="match status" value="1"/>
</dbReference>
<proteinExistence type="inferred from homology"/>
<protein>
    <submittedName>
        <fullName evidence="20">Uncharacterized protein</fullName>
    </submittedName>
</protein>
<keyword evidence="3" id="KW-1003">Cell membrane</keyword>
<evidence type="ECO:0000256" key="14">
    <source>
        <dbReference type="ARBA" id="ARBA00023286"/>
    </source>
</evidence>
<dbReference type="GO" id="GO:0045211">
    <property type="term" value="C:postsynaptic membrane"/>
    <property type="evidence" value="ECO:0007669"/>
    <property type="project" value="UniProtKB-SubCell"/>
</dbReference>
<evidence type="ECO:0000259" key="19">
    <source>
        <dbReference type="Pfam" id="PF02932"/>
    </source>
</evidence>
<keyword evidence="5 17" id="KW-0732">Signal</keyword>
<evidence type="ECO:0000256" key="12">
    <source>
        <dbReference type="ARBA" id="ARBA00023180"/>
    </source>
</evidence>
<sequence>MKFSKNRLLFLILNLIQLGFSKKTEGDLYNLLLEDYEPLERPVENSSDAVKVKMGLVLQQIVDVDEKNQVVDVNAWLKFSWIDYSLKWKPEDYGGVQDLRFRSGQLWTPDVLMYNSADPQFDSRYPSNLLVYPNGLVNWMPPGLYRLSCKIQVVWFPFDVQECWMKFGSWTFDGTKLDLDIDENGFDTSSYMQNGEWTLESTDFKRNIQQYQCCVEPYYDIVFVFVIRRRALYYAFNLILPCILITMLTLVGFTFPPDAGEKMSLQITIMLSICIFQNYVAELSPPTSEAVPFLSAFFAVCLFTCACCVTATTLALNFHHRNGRSHQMNPTFRLLMLDWIPWLLLMRRPGYEARSGTMLKLEEEMDDEFEERQERLNQQRISDLINELTMESRTTPLTNRRVTIIDEEENGEFAQNYHQKIMAKPKHLWWNSRVPVEQIAQLLVLQQVHGHLTEINKTIRDREMAKKVEDDWKFSAMVVDRICMVIFSTFLIGSTIALFSSVPQLSRSF</sequence>
<reference evidence="20" key="1">
    <citation type="submission" date="2022-11" db="EMBL/GenBank/DDBJ databases">
        <authorList>
            <person name="Kikuchi T."/>
        </authorList>
    </citation>
    <scope>NUCLEOTIDE SEQUENCE</scope>
    <source>
        <strain evidence="20">PS1010</strain>
    </source>
</reference>
<keyword evidence="14" id="KW-1071">Ligand-gated ion channel</keyword>
<keyword evidence="11" id="KW-0675">Receptor</keyword>
<dbReference type="Proteomes" id="UP001152747">
    <property type="component" value="Unassembled WGS sequence"/>
</dbReference>
<dbReference type="InterPro" id="IPR036734">
    <property type="entry name" value="Neur_chan_lig-bd_sf"/>
</dbReference>
<dbReference type="InterPro" id="IPR006201">
    <property type="entry name" value="Neur_channel"/>
</dbReference>
<feature type="transmembrane region" description="Helical" evidence="17">
    <location>
        <begin position="231"/>
        <end position="251"/>
    </location>
</feature>
<dbReference type="CDD" id="cd18997">
    <property type="entry name" value="LGIC_ECD_nAChR"/>
    <property type="match status" value="1"/>
</dbReference>
<keyword evidence="21" id="KW-1185">Reference proteome</keyword>
<dbReference type="NCBIfam" id="TIGR00860">
    <property type="entry name" value="LIC"/>
    <property type="match status" value="1"/>
</dbReference>
<dbReference type="AlphaFoldDB" id="A0A9P1N1B6"/>
<keyword evidence="7" id="KW-0770">Synapse</keyword>
<feature type="chain" id="PRO_5040530312" evidence="17">
    <location>
        <begin position="27"/>
        <end position="509"/>
    </location>
</feature>
<gene>
    <name evidence="20" type="ORF">CAMP_LOCUS10472</name>
</gene>
<dbReference type="FunFam" id="1.20.58.390:FF:000128">
    <property type="entry name" value="Neuronal acetylcholine receptor subunit eat-2"/>
    <property type="match status" value="1"/>
</dbReference>
<evidence type="ECO:0000256" key="11">
    <source>
        <dbReference type="ARBA" id="ARBA00023170"/>
    </source>
</evidence>
<feature type="signal peptide" evidence="17">
    <location>
        <begin position="1"/>
        <end position="26"/>
    </location>
</feature>
<evidence type="ECO:0000256" key="8">
    <source>
        <dbReference type="ARBA" id="ARBA00023065"/>
    </source>
</evidence>
<evidence type="ECO:0000256" key="16">
    <source>
        <dbReference type="ARBA" id="ARBA00034104"/>
    </source>
</evidence>
<feature type="domain" description="Neurotransmitter-gated ion-channel transmembrane" evidence="19">
    <location>
        <begin position="238"/>
        <end position="499"/>
    </location>
</feature>
<evidence type="ECO:0000256" key="5">
    <source>
        <dbReference type="ARBA" id="ARBA00022729"/>
    </source>
</evidence>
<dbReference type="FunFam" id="2.70.170.10:FF:000016">
    <property type="entry name" value="Nicotinic acetylcholine receptor subunit"/>
    <property type="match status" value="1"/>
</dbReference>